<organism evidence="10 11">
    <name type="scientific">Thermospira aquatica</name>
    <dbReference type="NCBI Taxonomy" id="2828656"/>
    <lineage>
        <taxon>Bacteria</taxon>
        <taxon>Pseudomonadati</taxon>
        <taxon>Spirochaetota</taxon>
        <taxon>Spirochaetia</taxon>
        <taxon>Brevinematales</taxon>
        <taxon>Thermospiraceae</taxon>
        <taxon>Thermospira</taxon>
    </lineage>
</organism>
<keyword evidence="5 7" id="KW-0597">Phosphoprotein</keyword>
<feature type="modified residue" description="4-aspartylphosphate" evidence="5 7">
    <location>
        <position position="56"/>
    </location>
</feature>
<dbReference type="Gene3D" id="3.40.50.2300">
    <property type="match status" value="1"/>
</dbReference>
<feature type="active site" evidence="5 6">
    <location>
        <position position="187"/>
    </location>
</feature>
<dbReference type="RefSeq" id="WP_271435496.1">
    <property type="nucleotide sequence ID" value="NZ_CP073355.1"/>
</dbReference>
<comment type="PTM">
    <text evidence="5">Phosphorylated by CheA. Phosphorylation of the N-terminal regulatory domain activates the methylesterase activity.</text>
</comment>
<name>A0AAX3BFX4_9SPIR</name>
<feature type="domain" description="CheB-type methylesterase" evidence="9">
    <location>
        <begin position="149"/>
        <end position="338"/>
    </location>
</feature>
<keyword evidence="2 5" id="KW-0145">Chemotaxis</keyword>
<evidence type="ECO:0000313" key="11">
    <source>
        <dbReference type="Proteomes" id="UP001056539"/>
    </source>
</evidence>
<dbReference type="PROSITE" id="PS50122">
    <property type="entry name" value="CHEB"/>
    <property type="match status" value="1"/>
</dbReference>
<evidence type="ECO:0000256" key="5">
    <source>
        <dbReference type="HAMAP-Rule" id="MF_00099"/>
    </source>
</evidence>
<dbReference type="InterPro" id="IPR035909">
    <property type="entry name" value="CheB_C"/>
</dbReference>
<feature type="active site" evidence="5 6">
    <location>
        <position position="161"/>
    </location>
</feature>
<evidence type="ECO:0000256" key="1">
    <source>
        <dbReference type="ARBA" id="ARBA00022490"/>
    </source>
</evidence>
<feature type="domain" description="Response regulatory" evidence="8">
    <location>
        <begin position="5"/>
        <end position="122"/>
    </location>
</feature>
<comment type="domain">
    <text evidence="5">Contains a C-terminal catalytic domain, and an N-terminal region which modulates catalytic activity.</text>
</comment>
<comment type="subcellular location">
    <subcellularLocation>
        <location evidence="5">Cytoplasm</location>
    </subcellularLocation>
</comment>
<dbReference type="Proteomes" id="UP001056539">
    <property type="component" value="Chromosome"/>
</dbReference>
<dbReference type="Pfam" id="PF01339">
    <property type="entry name" value="CheB_methylest"/>
    <property type="match status" value="1"/>
</dbReference>
<comment type="catalytic activity">
    <reaction evidence="5">
        <text>L-glutaminyl-[protein] + H2O = L-glutamyl-[protein] + NH4(+)</text>
        <dbReference type="Rhea" id="RHEA:16441"/>
        <dbReference type="Rhea" id="RHEA-COMP:10207"/>
        <dbReference type="Rhea" id="RHEA-COMP:10208"/>
        <dbReference type="ChEBI" id="CHEBI:15377"/>
        <dbReference type="ChEBI" id="CHEBI:28938"/>
        <dbReference type="ChEBI" id="CHEBI:29973"/>
        <dbReference type="ChEBI" id="CHEBI:30011"/>
        <dbReference type="EC" id="3.5.1.44"/>
    </reaction>
</comment>
<feature type="active site" evidence="5 6">
    <location>
        <position position="280"/>
    </location>
</feature>
<dbReference type="PANTHER" id="PTHR42872">
    <property type="entry name" value="PROTEIN-GLUTAMATE METHYLESTERASE/PROTEIN-GLUTAMINE GLUTAMINASE"/>
    <property type="match status" value="1"/>
</dbReference>
<dbReference type="KEGG" id="taqu:KDW03_00750"/>
<evidence type="ECO:0000259" key="9">
    <source>
        <dbReference type="PROSITE" id="PS50122"/>
    </source>
</evidence>
<dbReference type="GO" id="GO:0050568">
    <property type="term" value="F:protein-glutamine glutaminase activity"/>
    <property type="evidence" value="ECO:0007669"/>
    <property type="project" value="UniProtKB-UniRule"/>
</dbReference>
<dbReference type="NCBIfam" id="NF009206">
    <property type="entry name" value="PRK12555.1"/>
    <property type="match status" value="1"/>
</dbReference>
<dbReference type="EC" id="3.5.1.44" evidence="5"/>
<reference evidence="10" key="2">
    <citation type="submission" date="2022-06" db="EMBL/GenBank/DDBJ databases">
        <title>Thermospira aquatica gen. nov., sp. nov.</title>
        <authorList>
            <person name="Ben Ali Gam Z."/>
            <person name="Labat M."/>
        </authorList>
    </citation>
    <scope>NUCLEOTIDE SEQUENCE</scope>
    <source>
        <strain evidence="10">F1F22</strain>
    </source>
</reference>
<sequence>MSKIRVFIVDDSPIVQEILQKGLSQDPDIEVVGVASDPYEASEKLSSIDVDVMTLDLEMPRMNGIIFLKQLLPQYPLPVIVVTSLTDRGGALAWAALQAGAVEVVPKPKAEGQEALVSFLQELISKIKWASQIKFPQAKKTIESHPTVSDASEQIIAIGASLGGTSAISTLFRQFPATMPPILIVQHMPPTFSRMFAESLQKETVIKVKEASDGDKLEIGHAYIALGDFHMELKPDGTLAVTRGERVSGHIPSVDVLFMSVAKHAGPRSIGVLLTGMGKDGAQGLLLMKQHGARTIAQDESTSVVFGMPYEAYKIGAVDMLLPLHNIPQMIIKLVKEYNQRKIS</sequence>
<comment type="similarity">
    <text evidence="5">Belongs to the CheB family.</text>
</comment>
<dbReference type="CDD" id="cd17541">
    <property type="entry name" value="REC_CheB-like"/>
    <property type="match status" value="1"/>
</dbReference>
<dbReference type="EMBL" id="CP073355">
    <property type="protein sequence ID" value="URA10366.1"/>
    <property type="molecule type" value="Genomic_DNA"/>
</dbReference>
<dbReference type="PANTHER" id="PTHR42872:SF6">
    <property type="entry name" value="PROTEIN-GLUTAMATE METHYLESTERASE_PROTEIN-GLUTAMINE GLUTAMINASE"/>
    <property type="match status" value="1"/>
</dbReference>
<dbReference type="InterPro" id="IPR000673">
    <property type="entry name" value="Sig_transdc_resp-reg_Me-estase"/>
</dbReference>
<keyword evidence="11" id="KW-1185">Reference proteome</keyword>
<reference evidence="10" key="1">
    <citation type="submission" date="2021-04" db="EMBL/GenBank/DDBJ databases">
        <authorList>
            <person name="Postec A."/>
        </authorList>
    </citation>
    <scope>NUCLEOTIDE SEQUENCE</scope>
    <source>
        <strain evidence="10">F1F22</strain>
    </source>
</reference>
<dbReference type="SUPFAM" id="SSF52172">
    <property type="entry name" value="CheY-like"/>
    <property type="match status" value="1"/>
</dbReference>
<dbReference type="PROSITE" id="PS50110">
    <property type="entry name" value="RESPONSE_REGULATORY"/>
    <property type="match status" value="1"/>
</dbReference>
<dbReference type="CDD" id="cd16432">
    <property type="entry name" value="CheB_Rec"/>
    <property type="match status" value="1"/>
</dbReference>
<proteinExistence type="inferred from homology"/>
<protein>
    <recommendedName>
        <fullName evidence="5">Protein-glutamate methylesterase/protein-glutamine glutaminase</fullName>
        <ecNumber evidence="5">3.1.1.61</ecNumber>
        <ecNumber evidence="5">3.5.1.44</ecNumber>
    </recommendedName>
</protein>
<dbReference type="GO" id="GO:0006935">
    <property type="term" value="P:chemotaxis"/>
    <property type="evidence" value="ECO:0007669"/>
    <property type="project" value="UniProtKB-UniRule"/>
</dbReference>
<dbReference type="InterPro" id="IPR011006">
    <property type="entry name" value="CheY-like_superfamily"/>
</dbReference>
<dbReference type="NCBIfam" id="NF001965">
    <property type="entry name" value="PRK00742.1"/>
    <property type="match status" value="1"/>
</dbReference>
<evidence type="ECO:0000313" key="10">
    <source>
        <dbReference type="EMBL" id="URA10366.1"/>
    </source>
</evidence>
<dbReference type="AlphaFoldDB" id="A0AAX3BFX4"/>
<evidence type="ECO:0000256" key="3">
    <source>
        <dbReference type="ARBA" id="ARBA00022801"/>
    </source>
</evidence>
<dbReference type="GO" id="GO:0008984">
    <property type="term" value="F:protein-glutamate methylesterase activity"/>
    <property type="evidence" value="ECO:0007669"/>
    <property type="project" value="UniProtKB-UniRule"/>
</dbReference>
<gene>
    <name evidence="5" type="primary">cheB</name>
    <name evidence="10" type="ORF">KDW03_00750</name>
</gene>
<comment type="function">
    <text evidence="5">Involved in chemotaxis. Part of a chemotaxis signal transduction system that modulates chemotaxis in response to various stimuli. Catalyzes the demethylation of specific methylglutamate residues introduced into the chemoreceptors (methyl-accepting chemotaxis proteins or MCP) by CheR. Also mediates the irreversible deamidation of specific glutamine residues to glutamic acid.</text>
</comment>
<dbReference type="PIRSF" id="PIRSF000876">
    <property type="entry name" value="RR_chemtxs_CheB"/>
    <property type="match status" value="1"/>
</dbReference>
<evidence type="ECO:0000256" key="6">
    <source>
        <dbReference type="PROSITE-ProRule" id="PRU00050"/>
    </source>
</evidence>
<dbReference type="InterPro" id="IPR001789">
    <property type="entry name" value="Sig_transdc_resp-reg_receiver"/>
</dbReference>
<dbReference type="Gene3D" id="3.40.50.180">
    <property type="entry name" value="Methylesterase CheB, C-terminal domain"/>
    <property type="match status" value="1"/>
</dbReference>
<dbReference type="GO" id="GO:0005737">
    <property type="term" value="C:cytoplasm"/>
    <property type="evidence" value="ECO:0007669"/>
    <property type="project" value="UniProtKB-SubCell"/>
</dbReference>
<dbReference type="GO" id="GO:0000156">
    <property type="term" value="F:phosphorelay response regulator activity"/>
    <property type="evidence" value="ECO:0007669"/>
    <property type="project" value="InterPro"/>
</dbReference>
<dbReference type="Pfam" id="PF00072">
    <property type="entry name" value="Response_reg"/>
    <property type="match status" value="1"/>
</dbReference>
<dbReference type="InterPro" id="IPR008248">
    <property type="entry name" value="CheB-like"/>
</dbReference>
<accession>A0AAX3BFX4</accession>
<keyword evidence="3 5" id="KW-0378">Hydrolase</keyword>
<dbReference type="HAMAP" id="MF_00099">
    <property type="entry name" value="CheB_chemtxs"/>
    <property type="match status" value="1"/>
</dbReference>
<comment type="catalytic activity">
    <reaction evidence="4 5">
        <text>[protein]-L-glutamate 5-O-methyl ester + H2O = L-glutamyl-[protein] + methanol + H(+)</text>
        <dbReference type="Rhea" id="RHEA:23236"/>
        <dbReference type="Rhea" id="RHEA-COMP:10208"/>
        <dbReference type="Rhea" id="RHEA-COMP:10311"/>
        <dbReference type="ChEBI" id="CHEBI:15377"/>
        <dbReference type="ChEBI" id="CHEBI:15378"/>
        <dbReference type="ChEBI" id="CHEBI:17790"/>
        <dbReference type="ChEBI" id="CHEBI:29973"/>
        <dbReference type="ChEBI" id="CHEBI:82795"/>
        <dbReference type="EC" id="3.1.1.61"/>
    </reaction>
</comment>
<dbReference type="SMART" id="SM00448">
    <property type="entry name" value="REC"/>
    <property type="match status" value="1"/>
</dbReference>
<evidence type="ECO:0000256" key="2">
    <source>
        <dbReference type="ARBA" id="ARBA00022500"/>
    </source>
</evidence>
<dbReference type="SUPFAM" id="SSF52738">
    <property type="entry name" value="Methylesterase CheB, C-terminal domain"/>
    <property type="match status" value="1"/>
</dbReference>
<evidence type="ECO:0000259" key="8">
    <source>
        <dbReference type="PROSITE" id="PS50110"/>
    </source>
</evidence>
<dbReference type="EC" id="3.1.1.61" evidence="5"/>
<keyword evidence="1 5" id="KW-0963">Cytoplasm</keyword>
<evidence type="ECO:0000256" key="7">
    <source>
        <dbReference type="PROSITE-ProRule" id="PRU00169"/>
    </source>
</evidence>
<evidence type="ECO:0000256" key="4">
    <source>
        <dbReference type="ARBA" id="ARBA00048267"/>
    </source>
</evidence>